<dbReference type="Proteomes" id="UP001321047">
    <property type="component" value="Unassembled WGS sequence"/>
</dbReference>
<accession>A0AAP2Z968</accession>
<proteinExistence type="predicted"/>
<gene>
    <name evidence="2" type="ORF">OB919_11830</name>
</gene>
<evidence type="ECO:0000313" key="2">
    <source>
        <dbReference type="EMBL" id="MCU4752658.1"/>
    </source>
</evidence>
<sequence length="114" mass="13032">MDRELFEAFVDHTLKETVYQGVLDASDLDEEETNTFVKPALAEHGFITIVINDTSEGRSGTLHSLMDGTQFKQIIREAYTEFHGDSDDENCERACYKCLMSFYNQRETNCSTES</sequence>
<evidence type="ECO:0000259" key="1">
    <source>
        <dbReference type="Pfam" id="PF09369"/>
    </source>
</evidence>
<dbReference type="InterPro" id="IPR018973">
    <property type="entry name" value="MZB"/>
</dbReference>
<reference evidence="2 3" key="1">
    <citation type="submission" date="2022-09" db="EMBL/GenBank/DDBJ databases">
        <title>Enrichment on poylsaccharides allowed isolation of novel metabolic and taxonomic groups of Haloarchaea.</title>
        <authorList>
            <person name="Sorokin D.Y."/>
            <person name="Elcheninov A.G."/>
            <person name="Khizhniak T.V."/>
            <person name="Kolganova T.V."/>
            <person name="Kublanov I.V."/>
        </authorList>
    </citation>
    <scope>NUCLEOTIDE SEQUENCE [LARGE SCALE GENOMIC DNA]</scope>
    <source>
        <strain evidence="2 3">AArc-curdl1</strain>
    </source>
</reference>
<keyword evidence="3" id="KW-1185">Reference proteome</keyword>
<name>A0AAP2Z968_9EURY</name>
<organism evidence="2 3">
    <name type="scientific">Natronosalvus hydrolyticus</name>
    <dbReference type="NCBI Taxonomy" id="2979988"/>
    <lineage>
        <taxon>Archaea</taxon>
        <taxon>Methanobacteriati</taxon>
        <taxon>Methanobacteriota</taxon>
        <taxon>Stenosarchaea group</taxon>
        <taxon>Halobacteria</taxon>
        <taxon>Halobacteriales</taxon>
        <taxon>Natrialbaceae</taxon>
        <taxon>Natronosalvus</taxon>
    </lineage>
</organism>
<dbReference type="EMBL" id="JAOPJZ010000008">
    <property type="protein sequence ID" value="MCU4752658.1"/>
    <property type="molecule type" value="Genomic_DNA"/>
</dbReference>
<feature type="domain" description="MrfA-like Zn-binding" evidence="1">
    <location>
        <begin position="23"/>
        <end position="99"/>
    </location>
</feature>
<evidence type="ECO:0000313" key="3">
    <source>
        <dbReference type="Proteomes" id="UP001321047"/>
    </source>
</evidence>
<dbReference type="Pfam" id="PF09369">
    <property type="entry name" value="MZB"/>
    <property type="match status" value="1"/>
</dbReference>
<dbReference type="RefSeq" id="WP_342808987.1">
    <property type="nucleotide sequence ID" value="NZ_JAOPJZ010000008.1"/>
</dbReference>
<comment type="caution">
    <text evidence="2">The sequence shown here is derived from an EMBL/GenBank/DDBJ whole genome shotgun (WGS) entry which is preliminary data.</text>
</comment>
<protein>
    <submittedName>
        <fullName evidence="2">DUF1998 domain-containing protein</fullName>
    </submittedName>
</protein>
<dbReference type="AlphaFoldDB" id="A0AAP2Z968"/>